<evidence type="ECO:0000259" key="1">
    <source>
        <dbReference type="Pfam" id="PF12776"/>
    </source>
</evidence>
<dbReference type="GeneID" id="104731896"/>
<evidence type="ECO:0000313" key="2">
    <source>
        <dbReference type="Proteomes" id="UP000694864"/>
    </source>
</evidence>
<evidence type="ECO:0000313" key="3">
    <source>
        <dbReference type="RefSeq" id="XP_010449711.1"/>
    </source>
</evidence>
<reference evidence="2" key="1">
    <citation type="journal article" date="2014" name="Nat. Commun.">
        <title>The emerging biofuel crop Camelina sativa retains a highly undifferentiated hexaploid genome structure.</title>
        <authorList>
            <person name="Kagale S."/>
            <person name="Koh C."/>
            <person name="Nixon J."/>
            <person name="Bollina V."/>
            <person name="Clarke W.E."/>
            <person name="Tuteja R."/>
            <person name="Spillane C."/>
            <person name="Robinson S.J."/>
            <person name="Links M.G."/>
            <person name="Clarke C."/>
            <person name="Higgins E.E."/>
            <person name="Huebert T."/>
            <person name="Sharpe A.G."/>
            <person name="Parkin I.A."/>
        </authorList>
    </citation>
    <scope>NUCLEOTIDE SEQUENCE [LARGE SCALE GENOMIC DNA]</scope>
    <source>
        <strain evidence="2">cv. DH55</strain>
    </source>
</reference>
<proteinExistence type="predicted"/>
<organism evidence="2 3">
    <name type="scientific">Camelina sativa</name>
    <name type="common">False flax</name>
    <name type="synonym">Myagrum sativum</name>
    <dbReference type="NCBI Taxonomy" id="90675"/>
    <lineage>
        <taxon>Eukaryota</taxon>
        <taxon>Viridiplantae</taxon>
        <taxon>Streptophyta</taxon>
        <taxon>Embryophyta</taxon>
        <taxon>Tracheophyta</taxon>
        <taxon>Spermatophyta</taxon>
        <taxon>Magnoliopsida</taxon>
        <taxon>eudicotyledons</taxon>
        <taxon>Gunneridae</taxon>
        <taxon>Pentapetalae</taxon>
        <taxon>rosids</taxon>
        <taxon>malvids</taxon>
        <taxon>Brassicales</taxon>
        <taxon>Brassicaceae</taxon>
        <taxon>Camelineae</taxon>
        <taxon>Camelina</taxon>
    </lineage>
</organism>
<dbReference type="InterPro" id="IPR024752">
    <property type="entry name" value="Myb/SANT-like_dom"/>
</dbReference>
<dbReference type="PANTHER" id="PTHR31704:SF43">
    <property type="entry name" value="HEAT SHOCK PROTEIN"/>
    <property type="match status" value="1"/>
</dbReference>
<sequence>MSNYTIKNPTAISREYMVRKFNQAFNMDITYGFFKNKLDEFKKNYKRWKVLMHKTGIMVDSDTSMIYASESWWADQEFVNVGIAYKDLGEPPEFLLEVVHEEIICDNHLKQLYETPFLGIENLNDKVFNNFVPVVLTKMIMMNLKMQKQYSLR</sequence>
<accession>A0ABM0V278</accession>
<feature type="domain" description="Myb/SANT-like" evidence="1">
    <location>
        <begin position="16"/>
        <end position="75"/>
    </location>
</feature>
<dbReference type="Pfam" id="PF12776">
    <property type="entry name" value="Myb_DNA-bind_3"/>
    <property type="match status" value="1"/>
</dbReference>
<keyword evidence="2" id="KW-1185">Reference proteome</keyword>
<dbReference type="Proteomes" id="UP000694864">
    <property type="component" value="Chromosome 12"/>
</dbReference>
<dbReference type="RefSeq" id="XP_010449711.1">
    <property type="nucleotide sequence ID" value="XM_010451409.1"/>
</dbReference>
<name>A0ABM0V278_CAMSA</name>
<gene>
    <name evidence="3" type="primary">LOC104731896</name>
</gene>
<dbReference type="PANTHER" id="PTHR31704">
    <property type="entry name" value="MYB/SANT-LIKE DNA-BINDING DOMAIN PROTEIN-RELATED"/>
    <property type="match status" value="1"/>
</dbReference>
<reference evidence="3" key="2">
    <citation type="submission" date="2025-08" db="UniProtKB">
        <authorList>
            <consortium name="RefSeq"/>
        </authorList>
    </citation>
    <scope>IDENTIFICATION</scope>
    <source>
        <tissue evidence="3">Leaf</tissue>
    </source>
</reference>
<protein>
    <submittedName>
        <fullName evidence="3">Uncharacterized protein LOC104731896</fullName>
    </submittedName>
</protein>